<evidence type="ECO:0000313" key="5">
    <source>
        <dbReference type="RefSeq" id="XP_002731743.1"/>
    </source>
</evidence>
<dbReference type="InterPro" id="IPR008978">
    <property type="entry name" value="HSP20-like_chaperone"/>
</dbReference>
<dbReference type="InterPro" id="IPR026697">
    <property type="entry name" value="DNAAF6"/>
</dbReference>
<dbReference type="PROSITE" id="PS51203">
    <property type="entry name" value="CS"/>
    <property type="match status" value="1"/>
</dbReference>
<evidence type="ECO:0000259" key="3">
    <source>
        <dbReference type="PROSITE" id="PS51203"/>
    </source>
</evidence>
<sequence>MNCSEFLPNINQLANLLKQDEGDSSDDDQPVNATAKLGPASIGPVKQKAPTNKAHSDAKKDSKDIWDVDEVEEGAEFEDLDDPRPQPEYDIVYKQAITTEDMFLQMGNKNPTTSSCEDMVVKINLPNTKKSDVDLNVTDKFLDIRSPKFKLGLHLPHPVDSKTGSAKWDADKELLIITLRMKREFDFINQ</sequence>
<reference evidence="5" key="1">
    <citation type="submission" date="2025-08" db="UniProtKB">
        <authorList>
            <consortium name="RefSeq"/>
        </authorList>
    </citation>
    <scope>IDENTIFICATION</scope>
    <source>
        <tissue evidence="5">Testes</tissue>
    </source>
</reference>
<proteinExistence type="inferred from homology"/>
<organism evidence="4 5">
    <name type="scientific">Saccoglossus kowalevskii</name>
    <name type="common">Acorn worm</name>
    <dbReference type="NCBI Taxonomy" id="10224"/>
    <lineage>
        <taxon>Eukaryota</taxon>
        <taxon>Metazoa</taxon>
        <taxon>Hemichordata</taxon>
        <taxon>Enteropneusta</taxon>
        <taxon>Harrimaniidae</taxon>
        <taxon>Saccoglossus</taxon>
    </lineage>
</organism>
<accession>A0ABM0GKA8</accession>
<name>A0ABM0GKA8_SACKO</name>
<evidence type="ECO:0000256" key="1">
    <source>
        <dbReference type="ARBA" id="ARBA00008511"/>
    </source>
</evidence>
<dbReference type="InterPro" id="IPR041442">
    <property type="entry name" value="PIH1D1/2/3_CS-like"/>
</dbReference>
<feature type="compositionally biased region" description="Basic and acidic residues" evidence="2">
    <location>
        <begin position="54"/>
        <end position="66"/>
    </location>
</feature>
<feature type="domain" description="CS" evidence="3">
    <location>
        <begin position="96"/>
        <end position="190"/>
    </location>
</feature>
<dbReference type="Pfam" id="PF18201">
    <property type="entry name" value="PIH1_CS"/>
    <property type="match status" value="1"/>
</dbReference>
<dbReference type="InterPro" id="IPR007052">
    <property type="entry name" value="CS_dom"/>
</dbReference>
<feature type="region of interest" description="Disordered" evidence="2">
    <location>
        <begin position="18"/>
        <end position="66"/>
    </location>
</feature>
<comment type="similarity">
    <text evidence="1">Belongs to the PIH1 family.</text>
</comment>
<evidence type="ECO:0000256" key="2">
    <source>
        <dbReference type="SAM" id="MobiDB-lite"/>
    </source>
</evidence>
<dbReference type="RefSeq" id="XP_002731743.1">
    <property type="nucleotide sequence ID" value="XM_002731697.2"/>
</dbReference>
<dbReference type="PANTHER" id="PTHR21083:SF0">
    <property type="entry name" value="DYNEIN AXONEMAL ASSEMBLY FACTOR 6"/>
    <property type="match status" value="1"/>
</dbReference>
<keyword evidence="4" id="KW-1185">Reference proteome</keyword>
<dbReference type="Gene3D" id="2.60.40.790">
    <property type="match status" value="1"/>
</dbReference>
<evidence type="ECO:0000313" key="4">
    <source>
        <dbReference type="Proteomes" id="UP000694865"/>
    </source>
</evidence>
<protein>
    <submittedName>
        <fullName evidence="5">Protein PIH1D3-like</fullName>
    </submittedName>
</protein>
<dbReference type="GeneID" id="100379047"/>
<gene>
    <name evidence="5" type="primary">LOC100379047</name>
</gene>
<dbReference type="Proteomes" id="UP000694865">
    <property type="component" value="Unplaced"/>
</dbReference>
<dbReference type="PANTHER" id="PTHR21083">
    <property type="entry name" value="TWISTER"/>
    <property type="match status" value="1"/>
</dbReference>
<dbReference type="SUPFAM" id="SSF49764">
    <property type="entry name" value="HSP20-like chaperones"/>
    <property type="match status" value="1"/>
</dbReference>